<keyword evidence="3 6" id="KW-1133">Transmembrane helix</keyword>
<evidence type="ECO:0000256" key="4">
    <source>
        <dbReference type="ARBA" id="ARBA00023136"/>
    </source>
</evidence>
<dbReference type="STRING" id="151549.A0A4C1VU62"/>
<dbReference type="EMBL" id="BGZK01000414">
    <property type="protein sequence ID" value="GBP42261.1"/>
    <property type="molecule type" value="Genomic_DNA"/>
</dbReference>
<dbReference type="Pfam" id="PF02535">
    <property type="entry name" value="Zip"/>
    <property type="match status" value="2"/>
</dbReference>
<comment type="caution">
    <text evidence="7">The sequence shown here is derived from an EMBL/GenBank/DDBJ whole genome shotgun (WGS) entry which is preliminary data.</text>
</comment>
<organism evidence="7 8">
    <name type="scientific">Eumeta variegata</name>
    <name type="common">Bagworm moth</name>
    <name type="synonym">Eumeta japonica</name>
    <dbReference type="NCBI Taxonomy" id="151549"/>
    <lineage>
        <taxon>Eukaryota</taxon>
        <taxon>Metazoa</taxon>
        <taxon>Ecdysozoa</taxon>
        <taxon>Arthropoda</taxon>
        <taxon>Hexapoda</taxon>
        <taxon>Insecta</taxon>
        <taxon>Pterygota</taxon>
        <taxon>Neoptera</taxon>
        <taxon>Endopterygota</taxon>
        <taxon>Lepidoptera</taxon>
        <taxon>Glossata</taxon>
        <taxon>Ditrysia</taxon>
        <taxon>Tineoidea</taxon>
        <taxon>Psychidae</taxon>
        <taxon>Oiketicinae</taxon>
        <taxon>Eumeta</taxon>
    </lineage>
</organism>
<keyword evidence="8" id="KW-1185">Reference proteome</keyword>
<dbReference type="GO" id="GO:0005886">
    <property type="term" value="C:plasma membrane"/>
    <property type="evidence" value="ECO:0007669"/>
    <property type="project" value="TreeGrafter"/>
</dbReference>
<feature type="transmembrane region" description="Helical" evidence="6">
    <location>
        <begin position="337"/>
        <end position="360"/>
    </location>
</feature>
<feature type="transmembrane region" description="Helical" evidence="6">
    <location>
        <begin position="40"/>
        <end position="61"/>
    </location>
</feature>
<accession>A0A4C1VU62</accession>
<reference evidence="7 8" key="1">
    <citation type="journal article" date="2019" name="Commun. Biol.">
        <title>The bagworm genome reveals a unique fibroin gene that provides high tensile strength.</title>
        <authorList>
            <person name="Kono N."/>
            <person name="Nakamura H."/>
            <person name="Ohtoshi R."/>
            <person name="Tomita M."/>
            <person name="Numata K."/>
            <person name="Arakawa K."/>
        </authorList>
    </citation>
    <scope>NUCLEOTIDE SEQUENCE [LARGE SCALE GENOMIC DNA]</scope>
</reference>
<comment type="subcellular location">
    <subcellularLocation>
        <location evidence="1">Membrane</location>
        <topology evidence="1">Multi-pass membrane protein</topology>
    </subcellularLocation>
</comment>
<evidence type="ECO:0000256" key="1">
    <source>
        <dbReference type="ARBA" id="ARBA00004141"/>
    </source>
</evidence>
<keyword evidence="4 6" id="KW-0472">Membrane</keyword>
<keyword evidence="2 6" id="KW-0812">Transmembrane</keyword>
<gene>
    <name evidence="7" type="primary">slc39a1</name>
    <name evidence="7" type="ORF">EVAR_29860_1</name>
</gene>
<feature type="transmembrane region" description="Helical" evidence="6">
    <location>
        <begin position="9"/>
        <end position="28"/>
    </location>
</feature>
<protein>
    <submittedName>
        <fullName evidence="7">Zinc transporter ZIP1</fullName>
    </submittedName>
</protein>
<feature type="transmembrane region" description="Helical" evidence="6">
    <location>
        <begin position="73"/>
        <end position="93"/>
    </location>
</feature>
<feature type="transmembrane region" description="Helical" evidence="6">
    <location>
        <begin position="304"/>
        <end position="325"/>
    </location>
</feature>
<name>A0A4C1VU62_EUMVA</name>
<evidence type="ECO:0000256" key="5">
    <source>
        <dbReference type="SAM" id="MobiDB-lite"/>
    </source>
</evidence>
<dbReference type="PANTHER" id="PTHR11040">
    <property type="entry name" value="ZINC/IRON TRANSPORTER"/>
    <property type="match status" value="1"/>
</dbReference>
<proteinExistence type="predicted"/>
<evidence type="ECO:0000256" key="3">
    <source>
        <dbReference type="ARBA" id="ARBA00022989"/>
    </source>
</evidence>
<feature type="transmembrane region" description="Helical" evidence="6">
    <location>
        <begin position="372"/>
        <end position="390"/>
    </location>
</feature>
<sequence>MQVNAAKALAMLALGLGSFITGMIPAWFSDRVRQRYPLFISALLCFGGGVLLSTSLIHMLPEAREKLPNYSELALCVGFFIVYLVDELVHAFYGTQGIDRTHSNQNYGSTERTDLLPPPESQQQIEGEEARCCGDAGNPRMCHVSHTPPCNKSAYGMIGLFCALFVHSVIEGLAIGLQQTSSRSFVPQKQKLNSYRIVCLLSVHSSGRLSVETLYFGNTWRNMSRYRERKREDRQVERKVNHKVSSAGDASTRQSVATPIASYPAALDVKHQVLLLFGAVASHKYVVGFCLGAELVASLGERKVLHLVCILVFSLASVVGIALGAGLEVIAAIQNSLAVPIMQALAAGTLLYVTVSEVLPRERASWHGRRRAAGLSQFGAVLAGFALMYVTTVCLDESNEPKLDGVASFNYGVPMATFQLHHQTLITIEYQSTRQDESNEPKLEEMQTELVATVGGGVGNEDEYWAMISEIIKINPP</sequence>
<dbReference type="Proteomes" id="UP000299102">
    <property type="component" value="Unassembled WGS sequence"/>
</dbReference>
<dbReference type="GO" id="GO:0005385">
    <property type="term" value="F:zinc ion transmembrane transporter activity"/>
    <property type="evidence" value="ECO:0007669"/>
    <property type="project" value="TreeGrafter"/>
</dbReference>
<evidence type="ECO:0000313" key="8">
    <source>
        <dbReference type="Proteomes" id="UP000299102"/>
    </source>
</evidence>
<dbReference type="InterPro" id="IPR003689">
    <property type="entry name" value="ZIP"/>
</dbReference>
<evidence type="ECO:0000256" key="6">
    <source>
        <dbReference type="SAM" id="Phobius"/>
    </source>
</evidence>
<dbReference type="AlphaFoldDB" id="A0A4C1VU62"/>
<dbReference type="OrthoDB" id="448280at2759"/>
<dbReference type="PANTHER" id="PTHR11040:SF169">
    <property type="entry name" value="FI24038P1"/>
    <property type="match status" value="1"/>
</dbReference>
<feature type="region of interest" description="Disordered" evidence="5">
    <location>
        <begin position="231"/>
        <end position="251"/>
    </location>
</feature>
<evidence type="ECO:0000256" key="2">
    <source>
        <dbReference type="ARBA" id="ARBA00022692"/>
    </source>
</evidence>
<feature type="transmembrane region" description="Helical" evidence="6">
    <location>
        <begin position="154"/>
        <end position="177"/>
    </location>
</feature>
<evidence type="ECO:0000313" key="7">
    <source>
        <dbReference type="EMBL" id="GBP42261.1"/>
    </source>
</evidence>